<dbReference type="GeneID" id="66101937"/>
<dbReference type="GO" id="GO:0005737">
    <property type="term" value="C:cytoplasm"/>
    <property type="evidence" value="ECO:0007669"/>
    <property type="project" value="TreeGrafter"/>
</dbReference>
<dbReference type="InterPro" id="IPR016161">
    <property type="entry name" value="Ald_DH/histidinol_DH"/>
</dbReference>
<evidence type="ECO:0000256" key="1">
    <source>
        <dbReference type="ARBA" id="ARBA00023002"/>
    </source>
</evidence>
<dbReference type="OrthoDB" id="440325at2759"/>
<reference evidence="2" key="1">
    <citation type="submission" date="2020-11" db="EMBL/GenBank/DDBJ databases">
        <title>Adaptations for nitrogen fixation in a non-lichenized fungal sporocarp promotes dispersal by wood-feeding termites.</title>
        <authorList>
            <consortium name="DOE Joint Genome Institute"/>
            <person name="Koch R.A."/>
            <person name="Yoon G."/>
            <person name="Arayal U."/>
            <person name="Lail K."/>
            <person name="Amirebrahimi M."/>
            <person name="Labutti K."/>
            <person name="Lipzen A."/>
            <person name="Riley R."/>
            <person name="Barry K."/>
            <person name="Henrissat B."/>
            <person name="Grigoriev I.V."/>
            <person name="Herr J.R."/>
            <person name="Aime M.C."/>
        </authorList>
    </citation>
    <scope>NUCLEOTIDE SEQUENCE</scope>
    <source>
        <strain evidence="2">MCA 3950</strain>
    </source>
</reference>
<dbReference type="SUPFAM" id="SSF53720">
    <property type="entry name" value="ALDH-like"/>
    <property type="match status" value="1"/>
</dbReference>
<dbReference type="InterPro" id="IPR016163">
    <property type="entry name" value="Ald_DH_C"/>
</dbReference>
<dbReference type="PANTHER" id="PTHR43570">
    <property type="entry name" value="ALDEHYDE DEHYDROGENASE"/>
    <property type="match status" value="1"/>
</dbReference>
<dbReference type="InterPro" id="IPR016162">
    <property type="entry name" value="Ald_DH_N"/>
</dbReference>
<dbReference type="GO" id="GO:0006081">
    <property type="term" value="P:aldehyde metabolic process"/>
    <property type="evidence" value="ECO:0007669"/>
    <property type="project" value="InterPro"/>
</dbReference>
<dbReference type="AlphaFoldDB" id="A0A9P7VH64"/>
<evidence type="ECO:0000313" key="2">
    <source>
        <dbReference type="EMBL" id="KAG7439991.1"/>
    </source>
</evidence>
<sequence length="203" mass="22363">MSQICVAPDYLMVATGGDHSVLNNVIDAFKVAALLTRTKGKAIVGGKVDAERLKIETNNFGPIFPVVKVSTFEDVCNFVSNGDHPLVLYTFTENDDVKSLIRDNTTSGNIVYNDTFIQLAGTARPRLSILSVYNFSPGVGESGHGRQTTRYGFELFTIIHHYAFGDRTILRYPPYTDGNLRVLNQGIDMKVPTFSLTEGILSH</sequence>
<protein>
    <recommendedName>
        <fullName evidence="4">Aldehyde dehydrogenase</fullName>
    </recommendedName>
</protein>
<gene>
    <name evidence="2" type="ORF">BT62DRAFT_1081171</name>
</gene>
<dbReference type="Gene3D" id="3.40.605.10">
    <property type="entry name" value="Aldehyde Dehydrogenase, Chain A, domain 1"/>
    <property type="match status" value="1"/>
</dbReference>
<dbReference type="GO" id="GO:0004029">
    <property type="term" value="F:aldehyde dehydrogenase (NAD+) activity"/>
    <property type="evidence" value="ECO:0007669"/>
    <property type="project" value="TreeGrafter"/>
</dbReference>
<organism evidence="2 3">
    <name type="scientific">Guyanagaster necrorhizus</name>
    <dbReference type="NCBI Taxonomy" id="856835"/>
    <lineage>
        <taxon>Eukaryota</taxon>
        <taxon>Fungi</taxon>
        <taxon>Dikarya</taxon>
        <taxon>Basidiomycota</taxon>
        <taxon>Agaricomycotina</taxon>
        <taxon>Agaricomycetes</taxon>
        <taxon>Agaricomycetidae</taxon>
        <taxon>Agaricales</taxon>
        <taxon>Marasmiineae</taxon>
        <taxon>Physalacriaceae</taxon>
        <taxon>Guyanagaster</taxon>
    </lineage>
</organism>
<accession>A0A9P7VH64</accession>
<dbReference type="InterPro" id="IPR012394">
    <property type="entry name" value="Aldehyde_DH_NAD(P)"/>
</dbReference>
<keyword evidence="1" id="KW-0560">Oxidoreductase</keyword>
<dbReference type="RefSeq" id="XP_043033491.1">
    <property type="nucleotide sequence ID" value="XM_043179643.1"/>
</dbReference>
<dbReference type="EMBL" id="MU250578">
    <property type="protein sequence ID" value="KAG7439991.1"/>
    <property type="molecule type" value="Genomic_DNA"/>
</dbReference>
<comment type="caution">
    <text evidence="2">The sequence shown here is derived from an EMBL/GenBank/DDBJ whole genome shotgun (WGS) entry which is preliminary data.</text>
</comment>
<name>A0A9P7VH64_9AGAR</name>
<proteinExistence type="predicted"/>
<keyword evidence="3" id="KW-1185">Reference proteome</keyword>
<evidence type="ECO:0000313" key="3">
    <source>
        <dbReference type="Proteomes" id="UP000812287"/>
    </source>
</evidence>
<dbReference type="Proteomes" id="UP000812287">
    <property type="component" value="Unassembled WGS sequence"/>
</dbReference>
<dbReference type="Gene3D" id="3.40.309.10">
    <property type="entry name" value="Aldehyde Dehydrogenase, Chain A, domain 2"/>
    <property type="match status" value="1"/>
</dbReference>
<dbReference type="PANTHER" id="PTHR43570:SF16">
    <property type="entry name" value="ALDEHYDE DEHYDROGENASE TYPE III, ISOFORM Q"/>
    <property type="match status" value="1"/>
</dbReference>
<evidence type="ECO:0008006" key="4">
    <source>
        <dbReference type="Google" id="ProtNLM"/>
    </source>
</evidence>